<name>A0A9D2KLF2_9FIRM</name>
<dbReference type="AlphaFoldDB" id="A0A9D2KLF2"/>
<accession>A0A9D2KLF2</accession>
<dbReference type="InterPro" id="IPR014825">
    <property type="entry name" value="DNA_alkylation"/>
</dbReference>
<dbReference type="PANTHER" id="PTHR34070:SF1">
    <property type="entry name" value="DNA ALKYLATION REPAIR PROTEIN"/>
    <property type="match status" value="1"/>
</dbReference>
<organism evidence="1 2">
    <name type="scientific">Candidatus Mediterraneibacter pullicola</name>
    <dbReference type="NCBI Taxonomy" id="2838682"/>
    <lineage>
        <taxon>Bacteria</taxon>
        <taxon>Bacillati</taxon>
        <taxon>Bacillota</taxon>
        <taxon>Clostridia</taxon>
        <taxon>Lachnospirales</taxon>
        <taxon>Lachnospiraceae</taxon>
        <taxon>Mediterraneibacter</taxon>
    </lineage>
</organism>
<evidence type="ECO:0000313" key="2">
    <source>
        <dbReference type="Proteomes" id="UP000824223"/>
    </source>
</evidence>
<evidence type="ECO:0000313" key="1">
    <source>
        <dbReference type="EMBL" id="HJA07398.1"/>
    </source>
</evidence>
<dbReference type="EMBL" id="DXAK01000046">
    <property type="protein sequence ID" value="HJA07398.1"/>
    <property type="molecule type" value="Genomic_DNA"/>
</dbReference>
<dbReference type="CDD" id="cd06561">
    <property type="entry name" value="AlkD_like"/>
    <property type="match status" value="1"/>
</dbReference>
<dbReference type="InterPro" id="IPR016024">
    <property type="entry name" value="ARM-type_fold"/>
</dbReference>
<sequence>MTVENMRKKLYGLAETDYKDFNKKLLPGVEHIIGIRLPAMRSLAKETAKGDFRSYLDEAKEKITLASMHEEIMMQGLVIGYAKMDREERKTYLDEFVPKIRNWAVCDSCVTGYKFMEKEPEYWFAYLKGYRDSGKEFELRFMIVSMMAHFVDEEHIDEILEICEQTQHEGYYTKMGVAWALQVCYVKFPEKTRTLLEHNDMDNFIHNKAIQKIRESYRVSREEKEELKLLKRLPYTRC</sequence>
<reference evidence="1" key="2">
    <citation type="submission" date="2021-04" db="EMBL/GenBank/DDBJ databases">
        <authorList>
            <person name="Gilroy R."/>
        </authorList>
    </citation>
    <scope>NUCLEOTIDE SEQUENCE</scope>
    <source>
        <strain evidence="1">ChiSjej2B20-11307</strain>
    </source>
</reference>
<dbReference type="Proteomes" id="UP000824223">
    <property type="component" value="Unassembled WGS sequence"/>
</dbReference>
<dbReference type="Pfam" id="PF08713">
    <property type="entry name" value="DNA_alkylation"/>
    <property type="match status" value="1"/>
</dbReference>
<gene>
    <name evidence="1" type="ORF">H9798_09710</name>
</gene>
<comment type="caution">
    <text evidence="1">The sequence shown here is derived from an EMBL/GenBank/DDBJ whole genome shotgun (WGS) entry which is preliminary data.</text>
</comment>
<dbReference type="PANTHER" id="PTHR34070">
    <property type="entry name" value="ARMADILLO-TYPE FOLD"/>
    <property type="match status" value="1"/>
</dbReference>
<dbReference type="SUPFAM" id="SSF48371">
    <property type="entry name" value="ARM repeat"/>
    <property type="match status" value="1"/>
</dbReference>
<protein>
    <submittedName>
        <fullName evidence="1">DNA alkylation repair protein</fullName>
    </submittedName>
</protein>
<reference evidence="1" key="1">
    <citation type="journal article" date="2021" name="PeerJ">
        <title>Extensive microbial diversity within the chicken gut microbiome revealed by metagenomics and culture.</title>
        <authorList>
            <person name="Gilroy R."/>
            <person name="Ravi A."/>
            <person name="Getino M."/>
            <person name="Pursley I."/>
            <person name="Horton D.L."/>
            <person name="Alikhan N.F."/>
            <person name="Baker D."/>
            <person name="Gharbi K."/>
            <person name="Hall N."/>
            <person name="Watson M."/>
            <person name="Adriaenssens E.M."/>
            <person name="Foster-Nyarko E."/>
            <person name="Jarju S."/>
            <person name="Secka A."/>
            <person name="Antonio M."/>
            <person name="Oren A."/>
            <person name="Chaudhuri R.R."/>
            <person name="La Ragione R."/>
            <person name="Hildebrand F."/>
            <person name="Pallen M.J."/>
        </authorList>
    </citation>
    <scope>NUCLEOTIDE SEQUENCE</scope>
    <source>
        <strain evidence="1">ChiSjej2B20-11307</strain>
    </source>
</reference>
<proteinExistence type="predicted"/>
<dbReference type="Gene3D" id="1.25.10.90">
    <property type="match status" value="1"/>
</dbReference>